<dbReference type="AlphaFoldDB" id="A0A3N0BZ54"/>
<evidence type="ECO:0000313" key="5">
    <source>
        <dbReference type="EMBL" id="RNL54629.1"/>
    </source>
</evidence>
<accession>A0A3N0BZ54</accession>
<dbReference type="GO" id="GO:0016887">
    <property type="term" value="F:ATP hydrolysis activity"/>
    <property type="evidence" value="ECO:0007669"/>
    <property type="project" value="InterPro"/>
</dbReference>
<evidence type="ECO:0000313" key="6">
    <source>
        <dbReference type="Proteomes" id="UP000274046"/>
    </source>
</evidence>
<evidence type="ECO:0000259" key="4">
    <source>
        <dbReference type="PROSITE" id="PS50893"/>
    </source>
</evidence>
<dbReference type="Gene3D" id="3.40.50.300">
    <property type="entry name" value="P-loop containing nucleotide triphosphate hydrolases"/>
    <property type="match status" value="1"/>
</dbReference>
<protein>
    <submittedName>
        <fullName evidence="5">ABC transporter ATP-binding protein</fullName>
    </submittedName>
</protein>
<dbReference type="InterPro" id="IPR003439">
    <property type="entry name" value="ABC_transporter-like_ATP-bd"/>
</dbReference>
<dbReference type="GO" id="GO:0005524">
    <property type="term" value="F:ATP binding"/>
    <property type="evidence" value="ECO:0007669"/>
    <property type="project" value="UniProtKB-KW"/>
</dbReference>
<dbReference type="SUPFAM" id="SSF52540">
    <property type="entry name" value="P-loop containing nucleoside triphosphate hydrolases"/>
    <property type="match status" value="1"/>
</dbReference>
<sequence>MLQAIGLTKKYQGNVALNNLNLTIEPGEIYCLLGQNGAGKTTVINLFLGFAEATSGEARVNGLVVKPGDPDVKKFLAYIPEVVMLYEKLNSLENLDFFSKIAGFNYSTKELQEFLIQVGLQPDAFYKPLGNYSKGMRQKVGIAIALAKNADVLLMDEPTSGLDPKATNEFSDLVIRLGKQGKIILMATHDLFNAVNVGTKIGIMRHGILVHEVLASEINASDLQKLYLETI</sequence>
<dbReference type="PROSITE" id="PS00211">
    <property type="entry name" value="ABC_TRANSPORTER_1"/>
    <property type="match status" value="1"/>
</dbReference>
<dbReference type="InterPro" id="IPR003593">
    <property type="entry name" value="AAA+_ATPase"/>
</dbReference>
<dbReference type="InterPro" id="IPR051782">
    <property type="entry name" value="ABC_Transporter_VariousFunc"/>
</dbReference>
<gene>
    <name evidence="5" type="ORF">D7004_07530</name>
</gene>
<evidence type="ECO:0000256" key="2">
    <source>
        <dbReference type="ARBA" id="ARBA00022741"/>
    </source>
</evidence>
<dbReference type="CDD" id="cd03230">
    <property type="entry name" value="ABC_DR_subfamily_A"/>
    <property type="match status" value="1"/>
</dbReference>
<dbReference type="EMBL" id="RBEE01000011">
    <property type="protein sequence ID" value="RNL54629.1"/>
    <property type="molecule type" value="Genomic_DNA"/>
</dbReference>
<keyword evidence="3 5" id="KW-0067">ATP-binding</keyword>
<dbReference type="PROSITE" id="PS50893">
    <property type="entry name" value="ABC_TRANSPORTER_2"/>
    <property type="match status" value="1"/>
</dbReference>
<feature type="domain" description="ABC transporter" evidence="4">
    <location>
        <begin position="2"/>
        <end position="231"/>
    </location>
</feature>
<dbReference type="OrthoDB" id="9785229at2"/>
<reference evidence="5 6" key="1">
    <citation type="submission" date="2018-10" db="EMBL/GenBank/DDBJ databases">
        <title>Genome sequencing of Pedobacter jejuensis TNB23.</title>
        <authorList>
            <person name="Cho Y.-J."/>
            <person name="Cho A."/>
            <person name="Kim O.-S."/>
        </authorList>
    </citation>
    <scope>NUCLEOTIDE SEQUENCE [LARGE SCALE GENOMIC DNA]</scope>
    <source>
        <strain evidence="5 6">TNB23</strain>
    </source>
</reference>
<dbReference type="InterPro" id="IPR017871">
    <property type="entry name" value="ABC_transporter-like_CS"/>
</dbReference>
<dbReference type="Pfam" id="PF00005">
    <property type="entry name" value="ABC_tran"/>
    <property type="match status" value="1"/>
</dbReference>
<evidence type="ECO:0000256" key="1">
    <source>
        <dbReference type="ARBA" id="ARBA00022448"/>
    </source>
</evidence>
<proteinExistence type="predicted"/>
<name>A0A3N0BZ54_9SPHI</name>
<dbReference type="SMART" id="SM00382">
    <property type="entry name" value="AAA"/>
    <property type="match status" value="1"/>
</dbReference>
<evidence type="ECO:0000256" key="3">
    <source>
        <dbReference type="ARBA" id="ARBA00022840"/>
    </source>
</evidence>
<dbReference type="InterPro" id="IPR027417">
    <property type="entry name" value="P-loop_NTPase"/>
</dbReference>
<keyword evidence="6" id="KW-1185">Reference proteome</keyword>
<keyword evidence="2" id="KW-0547">Nucleotide-binding</keyword>
<dbReference type="Proteomes" id="UP000274046">
    <property type="component" value="Unassembled WGS sequence"/>
</dbReference>
<dbReference type="PANTHER" id="PTHR42939">
    <property type="entry name" value="ABC TRANSPORTER ATP-BINDING PROTEIN ALBC-RELATED"/>
    <property type="match status" value="1"/>
</dbReference>
<organism evidence="5 6">
    <name type="scientific">Pedobacter jejuensis</name>
    <dbReference type="NCBI Taxonomy" id="1268550"/>
    <lineage>
        <taxon>Bacteria</taxon>
        <taxon>Pseudomonadati</taxon>
        <taxon>Bacteroidota</taxon>
        <taxon>Sphingobacteriia</taxon>
        <taxon>Sphingobacteriales</taxon>
        <taxon>Sphingobacteriaceae</taxon>
        <taxon>Pedobacter</taxon>
    </lineage>
</organism>
<dbReference type="PANTHER" id="PTHR42939:SF1">
    <property type="entry name" value="ABC TRANSPORTER ATP-BINDING PROTEIN ALBC-RELATED"/>
    <property type="match status" value="1"/>
</dbReference>
<comment type="caution">
    <text evidence="5">The sequence shown here is derived from an EMBL/GenBank/DDBJ whole genome shotgun (WGS) entry which is preliminary data.</text>
</comment>
<keyword evidence="1" id="KW-0813">Transport</keyword>
<dbReference type="RefSeq" id="WP_123205256.1">
    <property type="nucleotide sequence ID" value="NZ_RBEE01000011.1"/>
</dbReference>